<dbReference type="EMBL" id="NJHN03000017">
    <property type="protein sequence ID" value="KAH9425808.1"/>
    <property type="molecule type" value="Genomic_DNA"/>
</dbReference>
<organism evidence="1 2">
    <name type="scientific">Dermatophagoides pteronyssinus</name>
    <name type="common">European house dust mite</name>
    <dbReference type="NCBI Taxonomy" id="6956"/>
    <lineage>
        <taxon>Eukaryota</taxon>
        <taxon>Metazoa</taxon>
        <taxon>Ecdysozoa</taxon>
        <taxon>Arthropoda</taxon>
        <taxon>Chelicerata</taxon>
        <taxon>Arachnida</taxon>
        <taxon>Acari</taxon>
        <taxon>Acariformes</taxon>
        <taxon>Sarcoptiformes</taxon>
        <taxon>Astigmata</taxon>
        <taxon>Psoroptidia</taxon>
        <taxon>Analgoidea</taxon>
        <taxon>Pyroglyphidae</taxon>
        <taxon>Dermatophagoidinae</taxon>
        <taxon>Dermatophagoides</taxon>
    </lineage>
</organism>
<name>A0ABQ8JTS9_DERPT</name>
<sequence length="63" mass="6910">MSMLYTYIQQPPPSEFQNKANKKSQIICFGVGSFILPTFGYKSILPTSSCSSSSDSPSQTTDH</sequence>
<dbReference type="Proteomes" id="UP000887458">
    <property type="component" value="Unassembled WGS sequence"/>
</dbReference>
<protein>
    <submittedName>
        <fullName evidence="1">Uncharacterized protein</fullName>
    </submittedName>
</protein>
<keyword evidence="2" id="KW-1185">Reference proteome</keyword>
<evidence type="ECO:0000313" key="2">
    <source>
        <dbReference type="Proteomes" id="UP000887458"/>
    </source>
</evidence>
<proteinExistence type="predicted"/>
<accession>A0ABQ8JTS9</accession>
<evidence type="ECO:0000313" key="1">
    <source>
        <dbReference type="EMBL" id="KAH9425808.1"/>
    </source>
</evidence>
<comment type="caution">
    <text evidence="1">The sequence shown here is derived from an EMBL/GenBank/DDBJ whole genome shotgun (WGS) entry which is preliminary data.</text>
</comment>
<reference evidence="1 2" key="2">
    <citation type="journal article" date="2022" name="Mol. Biol. Evol.">
        <title>Comparative Genomics Reveals Insights into the Divergent Evolution of Astigmatic Mites and Household Pest Adaptations.</title>
        <authorList>
            <person name="Xiong Q."/>
            <person name="Wan A.T."/>
            <person name="Liu X."/>
            <person name="Fung C.S."/>
            <person name="Xiao X."/>
            <person name="Malainual N."/>
            <person name="Hou J."/>
            <person name="Wang L."/>
            <person name="Wang M."/>
            <person name="Yang K.Y."/>
            <person name="Cui Y."/>
            <person name="Leung E.L."/>
            <person name="Nong W."/>
            <person name="Shin S.K."/>
            <person name="Au S.W."/>
            <person name="Jeong K.Y."/>
            <person name="Chew F.T."/>
            <person name="Hui J.H."/>
            <person name="Leung T.F."/>
            <person name="Tungtrongchitr A."/>
            <person name="Zhong N."/>
            <person name="Liu Z."/>
            <person name="Tsui S.K."/>
        </authorList>
    </citation>
    <scope>NUCLEOTIDE SEQUENCE [LARGE SCALE GENOMIC DNA]</scope>
    <source>
        <strain evidence="1">Derp</strain>
    </source>
</reference>
<reference evidence="1 2" key="1">
    <citation type="journal article" date="2018" name="J. Allergy Clin. Immunol.">
        <title>High-quality assembly of Dermatophagoides pteronyssinus genome and transcriptome reveals a wide range of novel allergens.</title>
        <authorList>
            <person name="Liu X.Y."/>
            <person name="Yang K.Y."/>
            <person name="Wang M.Q."/>
            <person name="Kwok J.S."/>
            <person name="Zeng X."/>
            <person name="Yang Z."/>
            <person name="Xiao X.J."/>
            <person name="Lau C.P."/>
            <person name="Li Y."/>
            <person name="Huang Z.M."/>
            <person name="Ba J.G."/>
            <person name="Yim A.K."/>
            <person name="Ouyang C.Y."/>
            <person name="Ngai S.M."/>
            <person name="Chan T.F."/>
            <person name="Leung E.L."/>
            <person name="Liu L."/>
            <person name="Liu Z.G."/>
            <person name="Tsui S.K."/>
        </authorList>
    </citation>
    <scope>NUCLEOTIDE SEQUENCE [LARGE SCALE GENOMIC DNA]</scope>
    <source>
        <strain evidence="1">Derp</strain>
    </source>
</reference>
<gene>
    <name evidence="1" type="ORF">DERP_005026</name>
</gene>